<reference evidence="3" key="1">
    <citation type="submission" date="2021-02" db="EMBL/GenBank/DDBJ databases">
        <authorList>
            <person name="Nowell W R."/>
        </authorList>
    </citation>
    <scope>NUCLEOTIDE SEQUENCE</scope>
</reference>
<dbReference type="AlphaFoldDB" id="A0A819PKS7"/>
<organism evidence="3 4">
    <name type="scientific">Adineta steineri</name>
    <dbReference type="NCBI Taxonomy" id="433720"/>
    <lineage>
        <taxon>Eukaryota</taxon>
        <taxon>Metazoa</taxon>
        <taxon>Spiralia</taxon>
        <taxon>Gnathifera</taxon>
        <taxon>Rotifera</taxon>
        <taxon>Eurotatoria</taxon>
        <taxon>Bdelloidea</taxon>
        <taxon>Adinetida</taxon>
        <taxon>Adinetidae</taxon>
        <taxon>Adineta</taxon>
    </lineage>
</organism>
<feature type="region of interest" description="Disordered" evidence="1">
    <location>
        <begin position="61"/>
        <end position="87"/>
    </location>
</feature>
<accession>A0A819PKS7</accession>
<feature type="compositionally biased region" description="Polar residues" evidence="1">
    <location>
        <begin position="61"/>
        <end position="70"/>
    </location>
</feature>
<dbReference type="EMBL" id="CAJOAZ010003549">
    <property type="protein sequence ID" value="CAF4014646.1"/>
    <property type="molecule type" value="Genomic_DNA"/>
</dbReference>
<dbReference type="EMBL" id="CAJNOG010000223">
    <property type="protein sequence ID" value="CAF1091811.1"/>
    <property type="molecule type" value="Genomic_DNA"/>
</dbReference>
<evidence type="ECO:0000313" key="2">
    <source>
        <dbReference type="EMBL" id="CAF1091811.1"/>
    </source>
</evidence>
<feature type="compositionally biased region" description="Polar residues" evidence="1">
    <location>
        <begin position="7"/>
        <end position="18"/>
    </location>
</feature>
<comment type="caution">
    <text evidence="3">The sequence shown here is derived from an EMBL/GenBank/DDBJ whole genome shotgun (WGS) entry which is preliminary data.</text>
</comment>
<evidence type="ECO:0000256" key="1">
    <source>
        <dbReference type="SAM" id="MobiDB-lite"/>
    </source>
</evidence>
<feature type="region of interest" description="Disordered" evidence="1">
    <location>
        <begin position="1"/>
        <end position="45"/>
    </location>
</feature>
<dbReference type="Proteomes" id="UP000663845">
    <property type="component" value="Unassembled WGS sequence"/>
</dbReference>
<evidence type="ECO:0000313" key="3">
    <source>
        <dbReference type="EMBL" id="CAF4014646.1"/>
    </source>
</evidence>
<protein>
    <submittedName>
        <fullName evidence="3">Uncharacterized protein</fullName>
    </submittedName>
</protein>
<sequence>MSRAHRPSSSNENKIVQDQQDENTNEISDIDLSKEAQISRTKSEISRLSVTDVRHIETPKSNLSIQNTNKQYRDHKKRNNTCITLIM</sequence>
<proteinExistence type="predicted"/>
<gene>
    <name evidence="2" type="ORF">JYZ213_LOCUS20883</name>
    <name evidence="3" type="ORF">OXD698_LOCUS30320</name>
</gene>
<name>A0A819PKS7_9BILA</name>
<evidence type="ECO:0000313" key="4">
    <source>
        <dbReference type="Proteomes" id="UP000663844"/>
    </source>
</evidence>
<dbReference type="Proteomes" id="UP000663844">
    <property type="component" value="Unassembled WGS sequence"/>
</dbReference>